<feature type="transmembrane region" description="Helical" evidence="1">
    <location>
        <begin position="53"/>
        <end position="71"/>
    </location>
</feature>
<keyword evidence="1" id="KW-0472">Membrane</keyword>
<feature type="transmembrane region" description="Helical" evidence="1">
    <location>
        <begin position="92"/>
        <end position="110"/>
    </location>
</feature>
<name>A0A644ZQL5_9ZZZZ</name>
<reference evidence="2" key="1">
    <citation type="submission" date="2019-08" db="EMBL/GenBank/DDBJ databases">
        <authorList>
            <person name="Kucharzyk K."/>
            <person name="Murdoch R.W."/>
            <person name="Higgins S."/>
            <person name="Loffler F."/>
        </authorList>
    </citation>
    <scope>NUCLEOTIDE SEQUENCE</scope>
</reference>
<dbReference type="AlphaFoldDB" id="A0A644ZQL5"/>
<protein>
    <submittedName>
        <fullName evidence="2">Uncharacterized protein</fullName>
    </submittedName>
</protein>
<proteinExistence type="predicted"/>
<comment type="caution">
    <text evidence="2">The sequence shown here is derived from an EMBL/GenBank/DDBJ whole genome shotgun (WGS) entry which is preliminary data.</text>
</comment>
<feature type="transmembrane region" description="Helical" evidence="1">
    <location>
        <begin position="12"/>
        <end position="33"/>
    </location>
</feature>
<accession>A0A644ZQL5</accession>
<evidence type="ECO:0000256" key="1">
    <source>
        <dbReference type="SAM" id="Phobius"/>
    </source>
</evidence>
<sequence>MTQTTLSFLPKLSQKGLFIFAAIVWLISGAMLISKGFQFLPIEISFQYIKIPAAFVAGLLFYYFVFTRIMVKYTGHILSLPPAQKHPFYKVFRLRFYIMITIMISTGVITRKFSLVPIEYLALFYFTMGTPLLISAFGFLKMSKK</sequence>
<keyword evidence="1" id="KW-0812">Transmembrane</keyword>
<dbReference type="EMBL" id="VSSQ01009180">
    <property type="protein sequence ID" value="MPM40923.1"/>
    <property type="molecule type" value="Genomic_DNA"/>
</dbReference>
<gene>
    <name evidence="2" type="ORF">SDC9_87572</name>
</gene>
<evidence type="ECO:0000313" key="2">
    <source>
        <dbReference type="EMBL" id="MPM40923.1"/>
    </source>
</evidence>
<keyword evidence="1" id="KW-1133">Transmembrane helix</keyword>
<feature type="transmembrane region" description="Helical" evidence="1">
    <location>
        <begin position="122"/>
        <end position="140"/>
    </location>
</feature>
<organism evidence="2">
    <name type="scientific">bioreactor metagenome</name>
    <dbReference type="NCBI Taxonomy" id="1076179"/>
    <lineage>
        <taxon>unclassified sequences</taxon>
        <taxon>metagenomes</taxon>
        <taxon>ecological metagenomes</taxon>
    </lineage>
</organism>